<dbReference type="RefSeq" id="WP_311503534.1">
    <property type="nucleotide sequence ID" value="NZ_JAVRHK010000007.1"/>
</dbReference>
<keyword evidence="2" id="KW-1185">Reference proteome</keyword>
<comment type="caution">
    <text evidence="1">The sequence shown here is derived from an EMBL/GenBank/DDBJ whole genome shotgun (WGS) entry which is preliminary data.</text>
</comment>
<gene>
    <name evidence="1" type="ORF">RM539_11455</name>
</gene>
<dbReference type="EMBL" id="JAVRHK010000007">
    <property type="protein sequence ID" value="MDT0677197.1"/>
    <property type="molecule type" value="Genomic_DNA"/>
</dbReference>
<evidence type="ECO:0000313" key="1">
    <source>
        <dbReference type="EMBL" id="MDT0677197.1"/>
    </source>
</evidence>
<accession>A0ABU3D6P2</accession>
<sequence>MARSIFPERIGFSQTDKDNNFGSIREEGVTGSAITFVALF</sequence>
<organism evidence="1 2">
    <name type="scientific">Autumnicola musiva</name>
    <dbReference type="NCBI Taxonomy" id="3075589"/>
    <lineage>
        <taxon>Bacteria</taxon>
        <taxon>Pseudomonadati</taxon>
        <taxon>Bacteroidota</taxon>
        <taxon>Flavobacteriia</taxon>
        <taxon>Flavobacteriales</taxon>
        <taxon>Flavobacteriaceae</taxon>
        <taxon>Autumnicola</taxon>
    </lineage>
</organism>
<protein>
    <submittedName>
        <fullName evidence="1">Uncharacterized protein</fullName>
    </submittedName>
</protein>
<name>A0ABU3D6P2_9FLAO</name>
<reference evidence="1 2" key="1">
    <citation type="submission" date="2023-09" db="EMBL/GenBank/DDBJ databases">
        <authorList>
            <person name="Rey-Velasco X."/>
        </authorList>
    </citation>
    <scope>NUCLEOTIDE SEQUENCE [LARGE SCALE GENOMIC DNA]</scope>
    <source>
        <strain evidence="1 2">F117</strain>
    </source>
</reference>
<dbReference type="Proteomes" id="UP001262582">
    <property type="component" value="Unassembled WGS sequence"/>
</dbReference>
<evidence type="ECO:0000313" key="2">
    <source>
        <dbReference type="Proteomes" id="UP001262582"/>
    </source>
</evidence>
<proteinExistence type="predicted"/>